<dbReference type="GO" id="GO:0005615">
    <property type="term" value="C:extracellular space"/>
    <property type="evidence" value="ECO:0007669"/>
    <property type="project" value="TreeGrafter"/>
</dbReference>
<dbReference type="Proteomes" id="UP000230750">
    <property type="component" value="Unassembled WGS sequence"/>
</dbReference>
<organism evidence="1 2">
    <name type="scientific">Stichopus japonicus</name>
    <name type="common">Sea cucumber</name>
    <dbReference type="NCBI Taxonomy" id="307972"/>
    <lineage>
        <taxon>Eukaryota</taxon>
        <taxon>Metazoa</taxon>
        <taxon>Echinodermata</taxon>
        <taxon>Eleutherozoa</taxon>
        <taxon>Echinozoa</taxon>
        <taxon>Holothuroidea</taxon>
        <taxon>Aspidochirotacea</taxon>
        <taxon>Aspidochirotida</taxon>
        <taxon>Stichopodidae</taxon>
        <taxon>Apostichopus</taxon>
    </lineage>
</organism>
<dbReference type="EMBL" id="MRZV01000258">
    <property type="protein sequence ID" value="PIK54219.1"/>
    <property type="molecule type" value="Genomic_DNA"/>
</dbReference>
<sequence>MPNIYFTPLFTCLSTLTHLPKISIARTAWTDRIFDMLLYHIEYKKPNVLGGGQWSMVSAGYKKPVYRSYFRPSCVIANLLLVTSDCFSLMTILLDAIRKTGERWLMKNAIHNLGRNSVTGELCIFDNECAFFASYPLLTNRRKGGTFTSMYEELLGSVCIFRRSTVDAITKLRQMDDVGGYLYEQLRASDAMAKQMIKEVFNDHIMLSNEISNRIENVFNHMQKCLGKTGD</sequence>
<protein>
    <submittedName>
        <fullName evidence="1">Putative four-jointed box protein 1 isoform X1</fullName>
    </submittedName>
</protein>
<evidence type="ECO:0000313" key="1">
    <source>
        <dbReference type="EMBL" id="PIK54219.1"/>
    </source>
</evidence>
<proteinExistence type="predicted"/>
<dbReference type="AlphaFoldDB" id="A0A2G8L1S0"/>
<evidence type="ECO:0000313" key="2">
    <source>
        <dbReference type="Proteomes" id="UP000230750"/>
    </source>
</evidence>
<dbReference type="PANTHER" id="PTHR13147">
    <property type="entry name" value="FOUR-JOINTED BOX PROTEIN 1"/>
    <property type="match status" value="1"/>
</dbReference>
<dbReference type="GO" id="GO:0007267">
    <property type="term" value="P:cell-cell signaling"/>
    <property type="evidence" value="ECO:0007669"/>
    <property type="project" value="TreeGrafter"/>
</dbReference>
<dbReference type="STRING" id="307972.A0A2G8L1S0"/>
<dbReference type="PANTHER" id="PTHR13147:SF5">
    <property type="entry name" value="FOUR-JOINTED BOX PROTEIN 1"/>
    <property type="match status" value="1"/>
</dbReference>
<reference evidence="1 2" key="1">
    <citation type="journal article" date="2017" name="PLoS Biol.">
        <title>The sea cucumber genome provides insights into morphological evolution and visceral regeneration.</title>
        <authorList>
            <person name="Zhang X."/>
            <person name="Sun L."/>
            <person name="Yuan J."/>
            <person name="Sun Y."/>
            <person name="Gao Y."/>
            <person name="Zhang L."/>
            <person name="Li S."/>
            <person name="Dai H."/>
            <person name="Hamel J.F."/>
            <person name="Liu C."/>
            <person name="Yu Y."/>
            <person name="Liu S."/>
            <person name="Lin W."/>
            <person name="Guo K."/>
            <person name="Jin S."/>
            <person name="Xu P."/>
            <person name="Storey K.B."/>
            <person name="Huan P."/>
            <person name="Zhang T."/>
            <person name="Zhou Y."/>
            <person name="Zhang J."/>
            <person name="Lin C."/>
            <person name="Li X."/>
            <person name="Xing L."/>
            <person name="Huo D."/>
            <person name="Sun M."/>
            <person name="Wang L."/>
            <person name="Mercier A."/>
            <person name="Li F."/>
            <person name="Yang H."/>
            <person name="Xiang J."/>
        </authorList>
    </citation>
    <scope>NUCLEOTIDE SEQUENCE [LARGE SCALE GENOMIC DNA]</scope>
    <source>
        <strain evidence="1">Shaxun</strain>
        <tissue evidence="1">Muscle</tissue>
    </source>
</reference>
<accession>A0A2G8L1S0</accession>
<dbReference type="OrthoDB" id="10055077at2759"/>
<name>A0A2G8L1S0_STIJA</name>
<gene>
    <name evidence="1" type="ORF">BSL78_08899</name>
</gene>
<comment type="caution">
    <text evidence="1">The sequence shown here is derived from an EMBL/GenBank/DDBJ whole genome shotgun (WGS) entry which is preliminary data.</text>
</comment>
<keyword evidence="2" id="KW-1185">Reference proteome</keyword>
<dbReference type="InterPro" id="IPR024868">
    <property type="entry name" value="FJX1/FJ"/>
</dbReference>